<evidence type="ECO:0000313" key="2">
    <source>
        <dbReference type="Proteomes" id="UP000239203"/>
    </source>
</evidence>
<sequence>MADLAERLDGIRVCVRAPGADIEAELRLRTAITVSFDEGVYEFIGEPTLERALAGAARLLWVGWQRQYRAAIDGTNLTVDVDDLHDSRFFSDRAKVEAIGGSSDARIAITAIGMENFSVHIKPGTIREISEDRFTAGVSEAATKLIQDFQAKVHDLKTRYYG</sequence>
<comment type="caution">
    <text evidence="1">The sequence shown here is derived from an EMBL/GenBank/DDBJ whole genome shotgun (WGS) entry which is preliminary data.</text>
</comment>
<gene>
    <name evidence="1" type="ORF">CLV40_10819</name>
</gene>
<dbReference type="AlphaFoldDB" id="A0A2S6GPD1"/>
<evidence type="ECO:0000313" key="1">
    <source>
        <dbReference type="EMBL" id="PPK67023.1"/>
    </source>
</evidence>
<dbReference type="Proteomes" id="UP000239203">
    <property type="component" value="Unassembled WGS sequence"/>
</dbReference>
<name>A0A2S6GPD1_9PSEU</name>
<dbReference type="EMBL" id="PTIX01000008">
    <property type="protein sequence ID" value="PPK67023.1"/>
    <property type="molecule type" value="Genomic_DNA"/>
</dbReference>
<organism evidence="1 2">
    <name type="scientific">Actinokineospora auranticolor</name>
    <dbReference type="NCBI Taxonomy" id="155976"/>
    <lineage>
        <taxon>Bacteria</taxon>
        <taxon>Bacillati</taxon>
        <taxon>Actinomycetota</taxon>
        <taxon>Actinomycetes</taxon>
        <taxon>Pseudonocardiales</taxon>
        <taxon>Pseudonocardiaceae</taxon>
        <taxon>Actinokineospora</taxon>
    </lineage>
</organism>
<dbReference type="RefSeq" id="WP_104479797.1">
    <property type="nucleotide sequence ID" value="NZ_CP154825.1"/>
</dbReference>
<reference evidence="1 2" key="1">
    <citation type="submission" date="2018-02" db="EMBL/GenBank/DDBJ databases">
        <title>Genomic Encyclopedia of Archaeal and Bacterial Type Strains, Phase II (KMG-II): from individual species to whole genera.</title>
        <authorList>
            <person name="Goeker M."/>
        </authorList>
    </citation>
    <scope>NUCLEOTIDE SEQUENCE [LARGE SCALE GENOMIC DNA]</scope>
    <source>
        <strain evidence="1 2">YU 961-1</strain>
    </source>
</reference>
<keyword evidence="2" id="KW-1185">Reference proteome</keyword>
<accession>A0A2S6GPD1</accession>
<proteinExistence type="predicted"/>
<protein>
    <submittedName>
        <fullName evidence="1">Uncharacterized protein</fullName>
    </submittedName>
</protein>
<dbReference type="OrthoDB" id="3679680at2"/>